<dbReference type="PANTHER" id="PTHR11923">
    <property type="entry name" value="SCAVENGER RECEPTOR CLASS B TYPE-1 SR-B1"/>
    <property type="match status" value="1"/>
</dbReference>
<feature type="transmembrane region" description="Helical" evidence="7">
    <location>
        <begin position="94"/>
        <end position="112"/>
    </location>
</feature>
<dbReference type="PANTHER" id="PTHR11923:SF55">
    <property type="entry name" value="SCAVENGER RECEPTOR (CD36 FAMILY) RELATED"/>
    <property type="match status" value="1"/>
</dbReference>
<dbReference type="Pfam" id="PF01130">
    <property type="entry name" value="CD36"/>
    <property type="match status" value="1"/>
</dbReference>
<evidence type="ECO:0000313" key="9">
    <source>
        <dbReference type="WBParaSite" id="ACAC_0000410501-mRNA-1"/>
    </source>
</evidence>
<keyword evidence="3 7" id="KW-0812">Transmembrane</keyword>
<evidence type="ECO:0000313" key="8">
    <source>
        <dbReference type="Proteomes" id="UP000035642"/>
    </source>
</evidence>
<dbReference type="GO" id="GO:0016020">
    <property type="term" value="C:membrane"/>
    <property type="evidence" value="ECO:0007669"/>
    <property type="project" value="UniProtKB-SubCell"/>
</dbReference>
<dbReference type="STRING" id="6313.A0A0K0D210"/>
<evidence type="ECO:0000256" key="3">
    <source>
        <dbReference type="ARBA" id="ARBA00022692"/>
    </source>
</evidence>
<name>A0A0K0D210_ANGCA</name>
<dbReference type="GO" id="GO:0005044">
    <property type="term" value="F:scavenger receptor activity"/>
    <property type="evidence" value="ECO:0007669"/>
    <property type="project" value="TreeGrafter"/>
</dbReference>
<dbReference type="AlphaFoldDB" id="A0A0K0D210"/>
<protein>
    <submittedName>
        <fullName evidence="9">Transmembrane protein</fullName>
    </submittedName>
</protein>
<accession>A0A0K0D210</accession>
<evidence type="ECO:0000256" key="7">
    <source>
        <dbReference type="SAM" id="Phobius"/>
    </source>
</evidence>
<keyword evidence="6" id="KW-0325">Glycoprotein</keyword>
<keyword evidence="8" id="KW-1185">Reference proteome</keyword>
<evidence type="ECO:0000256" key="1">
    <source>
        <dbReference type="ARBA" id="ARBA00004370"/>
    </source>
</evidence>
<organism evidence="8 9">
    <name type="scientific">Angiostrongylus cantonensis</name>
    <name type="common">Rat lungworm</name>
    <dbReference type="NCBI Taxonomy" id="6313"/>
    <lineage>
        <taxon>Eukaryota</taxon>
        <taxon>Metazoa</taxon>
        <taxon>Ecdysozoa</taxon>
        <taxon>Nematoda</taxon>
        <taxon>Chromadorea</taxon>
        <taxon>Rhabditida</taxon>
        <taxon>Rhabditina</taxon>
        <taxon>Rhabditomorpha</taxon>
        <taxon>Strongyloidea</taxon>
        <taxon>Metastrongylidae</taxon>
        <taxon>Angiostrongylus</taxon>
    </lineage>
</organism>
<evidence type="ECO:0000256" key="4">
    <source>
        <dbReference type="ARBA" id="ARBA00022989"/>
    </source>
</evidence>
<keyword evidence="4 7" id="KW-1133">Transmembrane helix</keyword>
<sequence>MYSPPHFLYSPPQMINSVVGLHPDYESHRPMMYIFQYSGAVIEVFYRLQISMPMMRSSVAIVPMFWEDSHTVLIDAVYDNIWIGFVFIPKFIHFMKYSLAALSILLFTFVILRRLRHRRVLSISSTQVSLN</sequence>
<dbReference type="Proteomes" id="UP000035642">
    <property type="component" value="Unassembled WGS sequence"/>
</dbReference>
<evidence type="ECO:0000256" key="5">
    <source>
        <dbReference type="ARBA" id="ARBA00023136"/>
    </source>
</evidence>
<evidence type="ECO:0000256" key="2">
    <source>
        <dbReference type="ARBA" id="ARBA00010532"/>
    </source>
</evidence>
<dbReference type="WBParaSite" id="ACAC_0000410501-mRNA-1">
    <property type="protein sequence ID" value="ACAC_0000410501-mRNA-1"/>
    <property type="gene ID" value="ACAC_0000410501"/>
</dbReference>
<dbReference type="InterPro" id="IPR002159">
    <property type="entry name" value="CD36_fam"/>
</dbReference>
<reference evidence="8" key="1">
    <citation type="submission" date="2012-09" db="EMBL/GenBank/DDBJ databases">
        <authorList>
            <person name="Martin A.A."/>
        </authorList>
    </citation>
    <scope>NUCLEOTIDE SEQUENCE</scope>
</reference>
<keyword evidence="5 7" id="KW-0472">Membrane</keyword>
<dbReference type="GO" id="GO:0005737">
    <property type="term" value="C:cytoplasm"/>
    <property type="evidence" value="ECO:0007669"/>
    <property type="project" value="TreeGrafter"/>
</dbReference>
<proteinExistence type="inferred from homology"/>
<evidence type="ECO:0000256" key="6">
    <source>
        <dbReference type="ARBA" id="ARBA00023180"/>
    </source>
</evidence>
<reference evidence="9" key="2">
    <citation type="submission" date="2017-02" db="UniProtKB">
        <authorList>
            <consortium name="WormBaseParasite"/>
        </authorList>
    </citation>
    <scope>IDENTIFICATION</scope>
</reference>
<comment type="subcellular location">
    <subcellularLocation>
        <location evidence="1">Membrane</location>
    </subcellularLocation>
</comment>
<comment type="similarity">
    <text evidence="2">Belongs to the CD36 family.</text>
</comment>